<proteinExistence type="predicted"/>
<evidence type="ECO:0000313" key="1">
    <source>
        <dbReference type="EMBL" id="TKY92115.1"/>
    </source>
</evidence>
<evidence type="ECO:0000313" key="2">
    <source>
        <dbReference type="Proteomes" id="UP000315423"/>
    </source>
</evidence>
<protein>
    <submittedName>
        <fullName evidence="1">Nucleotidyltransferase</fullName>
    </submittedName>
</protein>
<reference evidence="1" key="1">
    <citation type="submission" date="2018-09" db="EMBL/GenBank/DDBJ databases">
        <title>A genomic encyclopedia of anaerobic methanotrophic archaea.</title>
        <authorList>
            <person name="Skennerton C.T."/>
            <person name="Chadwick G.L."/>
            <person name="Laso-Perez R."/>
            <person name="Leu A.O."/>
            <person name="Speth D.R."/>
            <person name="Yu H."/>
            <person name="Morgan-Lang C."/>
            <person name="Hatzenpichler R."/>
            <person name="Goudeau D."/>
            <person name="Malmstrom R."/>
            <person name="Woyke T."/>
            <person name="Hallam S."/>
            <person name="Tyson G.W."/>
            <person name="Wegener G."/>
            <person name="Boetius A."/>
            <person name="Orphan V.J."/>
        </authorList>
    </citation>
    <scope>NUCLEOTIDE SEQUENCE</scope>
    <source>
        <strain evidence="1">CONS3730D10UFb2</strain>
    </source>
</reference>
<name>A0AC61SBZ5_9EURY</name>
<sequence>MRQKTATMGNNKTIKYNKEQWEMLINFRKKASRVMYALKCAGLDCFIYGSVARGDVTATSDMDIVIPHVMQSFMVELALDNIGITGRKLVQATPGSLIKAHIYLPDNTMVTFPLVQPVMRDVDFYSFGGKLGPDKLEDIDHNRVPGVNKQLMVIEPNLKGHIETPVSDISHGALAKKLGTGQDIINERIRVLSRRARVGITGVYLERMLAPDEGFEVVLDSIAAEDSLVRRIVRKNR</sequence>
<dbReference type="Proteomes" id="UP000315423">
    <property type="component" value="Unassembled WGS sequence"/>
</dbReference>
<gene>
    <name evidence="1" type="ORF">C5S46_02355</name>
</gene>
<organism evidence="1 2">
    <name type="scientific">Candidatus Methanomarinus sp</name>
    <dbReference type="NCBI Taxonomy" id="3386244"/>
    <lineage>
        <taxon>Archaea</taxon>
        <taxon>Methanobacteriati</taxon>
        <taxon>Methanobacteriota</taxon>
        <taxon>Stenosarchaea group</taxon>
        <taxon>Methanomicrobia</taxon>
        <taxon>Methanosarcinales</taxon>
        <taxon>ANME-2 cluster</taxon>
        <taxon>Candidatus Methanocomedenaceae</taxon>
        <taxon>Candidatus Methanomarinus</taxon>
    </lineage>
</organism>
<dbReference type="EMBL" id="QYBA01000075">
    <property type="protein sequence ID" value="TKY92115.1"/>
    <property type="molecule type" value="Genomic_DNA"/>
</dbReference>
<comment type="caution">
    <text evidence="1">The sequence shown here is derived from an EMBL/GenBank/DDBJ whole genome shotgun (WGS) entry which is preliminary data.</text>
</comment>
<accession>A0AC61SBZ5</accession>